<evidence type="ECO:0000313" key="2">
    <source>
        <dbReference type="Proteomes" id="UP000054843"/>
    </source>
</evidence>
<comment type="caution">
    <text evidence="1">The sequence shown here is derived from an EMBL/GenBank/DDBJ whole genome shotgun (WGS) entry which is preliminary data.</text>
</comment>
<organism evidence="1 2">
    <name type="scientific">Trichinella papuae</name>
    <dbReference type="NCBI Taxonomy" id="268474"/>
    <lineage>
        <taxon>Eukaryota</taxon>
        <taxon>Metazoa</taxon>
        <taxon>Ecdysozoa</taxon>
        <taxon>Nematoda</taxon>
        <taxon>Enoplea</taxon>
        <taxon>Dorylaimia</taxon>
        <taxon>Trichinellida</taxon>
        <taxon>Trichinellidae</taxon>
        <taxon>Trichinella</taxon>
    </lineage>
</organism>
<dbReference type="AlphaFoldDB" id="A0A0V1N6G8"/>
<gene>
    <name evidence="1" type="ORF">T10_7094</name>
</gene>
<proteinExistence type="predicted"/>
<name>A0A0V1N6G8_9BILA</name>
<dbReference type="Proteomes" id="UP000054843">
    <property type="component" value="Unassembled WGS sequence"/>
</dbReference>
<evidence type="ECO:0000313" key="1">
    <source>
        <dbReference type="EMBL" id="KRZ79608.1"/>
    </source>
</evidence>
<keyword evidence="2" id="KW-1185">Reference proteome</keyword>
<accession>A0A0V1N6G8</accession>
<reference evidence="1 2" key="1">
    <citation type="submission" date="2015-01" db="EMBL/GenBank/DDBJ databases">
        <title>Evolution of Trichinella species and genotypes.</title>
        <authorList>
            <person name="Korhonen P.K."/>
            <person name="Edoardo P."/>
            <person name="Giuseppe L.R."/>
            <person name="Gasser R.B."/>
        </authorList>
    </citation>
    <scope>NUCLEOTIDE SEQUENCE [LARGE SCALE GENOMIC DNA]</scope>
    <source>
        <strain evidence="1">ISS1980</strain>
    </source>
</reference>
<dbReference type="EMBL" id="JYDO01000006">
    <property type="protein sequence ID" value="KRZ79608.1"/>
    <property type="molecule type" value="Genomic_DNA"/>
</dbReference>
<dbReference type="OrthoDB" id="10490225at2759"/>
<protein>
    <submittedName>
        <fullName evidence="1">Uncharacterized protein</fullName>
    </submittedName>
</protein>
<sequence>MHRNLTNKRTKLFFQDREIGQLRLPACDRTGGRAPHLLFRYLWIFNQDPLLTNVDKLLSRKAHIRTPKWLCPNALPFAKLANQKCYRRISKFYHENLYNKQYNELGSLSETDNSFTHQVEKCSHLSMKFYIPISVISAICHLIYTCSECYTCDEKHLRRFRIAFYLSIAWLCDSKEYATRMSIEQLYKD</sequence>